<gene>
    <name evidence="9" type="ORF">H6B30_09470</name>
</gene>
<proteinExistence type="inferred from homology"/>
<comment type="similarity">
    <text evidence="3">Belongs to the Nudix hydrolase family. NudK subfamily.</text>
</comment>
<evidence type="ECO:0000256" key="6">
    <source>
        <dbReference type="ARBA" id="ARBA00032162"/>
    </source>
</evidence>
<dbReference type="GO" id="GO:0016787">
    <property type="term" value="F:hydrolase activity"/>
    <property type="evidence" value="ECO:0007669"/>
    <property type="project" value="UniProtKB-KW"/>
</dbReference>
<evidence type="ECO:0000256" key="1">
    <source>
        <dbReference type="ARBA" id="ARBA00000847"/>
    </source>
</evidence>
<evidence type="ECO:0000313" key="10">
    <source>
        <dbReference type="Proteomes" id="UP000764045"/>
    </source>
</evidence>
<dbReference type="RefSeq" id="WP_205109940.1">
    <property type="nucleotide sequence ID" value="NZ_CAWUJD010000001.1"/>
</dbReference>
<comment type="caution">
    <text evidence="9">The sequence shown here is derived from an EMBL/GenBank/DDBJ whole genome shotgun (WGS) entry which is preliminary data.</text>
</comment>
<evidence type="ECO:0000256" key="7">
    <source>
        <dbReference type="ARBA" id="ARBA00032272"/>
    </source>
</evidence>
<dbReference type="GO" id="GO:0006753">
    <property type="term" value="P:nucleoside phosphate metabolic process"/>
    <property type="evidence" value="ECO:0007669"/>
    <property type="project" value="TreeGrafter"/>
</dbReference>
<evidence type="ECO:0000256" key="3">
    <source>
        <dbReference type="ARBA" id="ARBA00007275"/>
    </source>
</evidence>
<organism evidence="9 10">
    <name type="scientific">Marseilla massiliensis</name>
    <dbReference type="NCBI Taxonomy" id="1841864"/>
    <lineage>
        <taxon>Bacteria</taxon>
        <taxon>Pseudomonadati</taxon>
        <taxon>Bacteroidota</taxon>
        <taxon>Bacteroidia</taxon>
        <taxon>Bacteroidales</taxon>
        <taxon>Prevotellaceae</taxon>
        <taxon>Marseilla</taxon>
    </lineage>
</organism>
<evidence type="ECO:0000256" key="2">
    <source>
        <dbReference type="ARBA" id="ARBA00001946"/>
    </source>
</evidence>
<dbReference type="Gene3D" id="3.90.79.10">
    <property type="entry name" value="Nucleoside Triphosphate Pyrophosphohydrolase"/>
    <property type="match status" value="1"/>
</dbReference>
<evidence type="ECO:0000256" key="5">
    <source>
        <dbReference type="ARBA" id="ARBA00022801"/>
    </source>
</evidence>
<dbReference type="SUPFAM" id="SSF55811">
    <property type="entry name" value="Nudix"/>
    <property type="match status" value="1"/>
</dbReference>
<evidence type="ECO:0000313" key="9">
    <source>
        <dbReference type="EMBL" id="MBM6661972.1"/>
    </source>
</evidence>
<comment type="cofactor">
    <cofactor evidence="2">
        <name>Mg(2+)</name>
        <dbReference type="ChEBI" id="CHEBI:18420"/>
    </cofactor>
</comment>
<dbReference type="EMBL" id="JACJJL010000014">
    <property type="protein sequence ID" value="MBM6661972.1"/>
    <property type="molecule type" value="Genomic_DNA"/>
</dbReference>
<name>A0A938WN04_9BACT</name>
<dbReference type="Pfam" id="PF00293">
    <property type="entry name" value="NUDIX"/>
    <property type="match status" value="1"/>
</dbReference>
<protein>
    <recommendedName>
        <fullName evidence="4">GDP-mannose pyrophosphatase</fullName>
    </recommendedName>
    <alternativeName>
        <fullName evidence="6">GDP-mannose hydrolase</fullName>
    </alternativeName>
    <alternativeName>
        <fullName evidence="7">GDPMK</fullName>
    </alternativeName>
</protein>
<sequence length="182" mass="20909">MDKRDMKWRTIKSDYIIRRPWLTARRDTVELPDGTVNDEYYVLEYPDWINVIAITAEGMFVLVRQYRHGIGQTCHEIVAGVMEQGEQPEAAARRELMEETGFGGGTWRETMVVSPNASTVTNVTHCFVATGVERIGSQHLDPTEDIEVCLVSREEMRRMLEQGEIKQALMAAPLWRYFAENP</sequence>
<keyword evidence="5 9" id="KW-0378">Hydrolase</keyword>
<evidence type="ECO:0000256" key="4">
    <source>
        <dbReference type="ARBA" id="ARBA00016377"/>
    </source>
</evidence>
<dbReference type="InterPro" id="IPR020084">
    <property type="entry name" value="NUDIX_hydrolase_CS"/>
</dbReference>
<dbReference type="PANTHER" id="PTHR11839">
    <property type="entry name" value="UDP/ADP-SUGAR PYROPHOSPHATASE"/>
    <property type="match status" value="1"/>
</dbReference>
<dbReference type="PANTHER" id="PTHR11839:SF18">
    <property type="entry name" value="NUDIX HYDROLASE DOMAIN-CONTAINING PROTEIN"/>
    <property type="match status" value="1"/>
</dbReference>
<accession>A0A938WN04</accession>
<reference evidence="9 10" key="1">
    <citation type="journal article" date="2021" name="Sci. Rep.">
        <title>The distribution of antibiotic resistance genes in chicken gut microbiota commensals.</title>
        <authorList>
            <person name="Juricova H."/>
            <person name="Matiasovicova J."/>
            <person name="Kubasova T."/>
            <person name="Cejkova D."/>
            <person name="Rychlik I."/>
        </authorList>
    </citation>
    <scope>NUCLEOTIDE SEQUENCE [LARGE SCALE GENOMIC DNA]</scope>
    <source>
        <strain evidence="9 10">An819</strain>
    </source>
</reference>
<dbReference type="CDD" id="cd03424">
    <property type="entry name" value="NUDIX_ADPRase_Nudt5_UGPPase_Nudt14"/>
    <property type="match status" value="1"/>
</dbReference>
<dbReference type="PROSITE" id="PS51462">
    <property type="entry name" value="NUDIX"/>
    <property type="match status" value="1"/>
</dbReference>
<comment type="catalytic activity">
    <reaction evidence="1">
        <text>GDP-alpha-D-mannose + H2O = alpha-D-mannose 1-phosphate + GMP + 2 H(+)</text>
        <dbReference type="Rhea" id="RHEA:27978"/>
        <dbReference type="ChEBI" id="CHEBI:15377"/>
        <dbReference type="ChEBI" id="CHEBI:15378"/>
        <dbReference type="ChEBI" id="CHEBI:57527"/>
        <dbReference type="ChEBI" id="CHEBI:58115"/>
        <dbReference type="ChEBI" id="CHEBI:58409"/>
    </reaction>
</comment>
<dbReference type="Proteomes" id="UP000764045">
    <property type="component" value="Unassembled WGS sequence"/>
</dbReference>
<feature type="domain" description="Nudix hydrolase" evidence="8">
    <location>
        <begin position="44"/>
        <end position="173"/>
    </location>
</feature>
<dbReference type="PROSITE" id="PS00893">
    <property type="entry name" value="NUDIX_BOX"/>
    <property type="match status" value="1"/>
</dbReference>
<dbReference type="GO" id="GO:0019693">
    <property type="term" value="P:ribose phosphate metabolic process"/>
    <property type="evidence" value="ECO:0007669"/>
    <property type="project" value="TreeGrafter"/>
</dbReference>
<dbReference type="InterPro" id="IPR000086">
    <property type="entry name" value="NUDIX_hydrolase_dom"/>
</dbReference>
<dbReference type="AlphaFoldDB" id="A0A938WN04"/>
<keyword evidence="10" id="KW-1185">Reference proteome</keyword>
<evidence type="ECO:0000259" key="8">
    <source>
        <dbReference type="PROSITE" id="PS51462"/>
    </source>
</evidence>
<dbReference type="InterPro" id="IPR015797">
    <property type="entry name" value="NUDIX_hydrolase-like_dom_sf"/>
</dbReference>